<name>A0A8J8NM68_HALGN</name>
<sequence>MNRQLESVNNNETNTGVSKERVNLLALRNDKAKTLRVLDRQALSDYRSYIEARLKQKSIQREMQDVYKDQTYLHTKQGPLQSPDFALDQGILSHFFKKKMDQNVGNVGKAYLREALEKQEKFERVFLKKVIEGEREKQRRIDRRSQSVQKKQ</sequence>
<dbReference type="Proteomes" id="UP000785679">
    <property type="component" value="Unassembled WGS sequence"/>
</dbReference>
<organism evidence="1 2">
    <name type="scientific">Halteria grandinella</name>
    <dbReference type="NCBI Taxonomy" id="5974"/>
    <lineage>
        <taxon>Eukaryota</taxon>
        <taxon>Sar</taxon>
        <taxon>Alveolata</taxon>
        <taxon>Ciliophora</taxon>
        <taxon>Intramacronucleata</taxon>
        <taxon>Spirotrichea</taxon>
        <taxon>Stichotrichia</taxon>
        <taxon>Sporadotrichida</taxon>
        <taxon>Halteriidae</taxon>
        <taxon>Halteria</taxon>
    </lineage>
</organism>
<evidence type="ECO:0000313" key="2">
    <source>
        <dbReference type="Proteomes" id="UP000785679"/>
    </source>
</evidence>
<comment type="caution">
    <text evidence="1">The sequence shown here is derived from an EMBL/GenBank/DDBJ whole genome shotgun (WGS) entry which is preliminary data.</text>
</comment>
<evidence type="ECO:0000313" key="1">
    <source>
        <dbReference type="EMBL" id="TNV78127.1"/>
    </source>
</evidence>
<proteinExistence type="predicted"/>
<dbReference type="EMBL" id="RRYP01010843">
    <property type="protein sequence ID" value="TNV78127.1"/>
    <property type="molecule type" value="Genomic_DNA"/>
</dbReference>
<keyword evidence="2" id="KW-1185">Reference proteome</keyword>
<protein>
    <submittedName>
        <fullName evidence="1">Uncharacterized protein</fullName>
    </submittedName>
</protein>
<dbReference type="AlphaFoldDB" id="A0A8J8NM68"/>
<accession>A0A8J8NM68</accession>
<reference evidence="1" key="1">
    <citation type="submission" date="2019-06" db="EMBL/GenBank/DDBJ databases">
        <authorList>
            <person name="Zheng W."/>
        </authorList>
    </citation>
    <scope>NUCLEOTIDE SEQUENCE</scope>
    <source>
        <strain evidence="1">QDHG01</strain>
    </source>
</reference>
<gene>
    <name evidence="1" type="ORF">FGO68_gene8765</name>
</gene>